<comment type="caution">
    <text evidence="1">The sequence shown here is derived from an EMBL/GenBank/DDBJ whole genome shotgun (WGS) entry which is preliminary data.</text>
</comment>
<dbReference type="AlphaFoldDB" id="A0A0V1JNE9"/>
<dbReference type="EMBL" id="JYDV01000072">
    <property type="protein sequence ID" value="KRZ36500.1"/>
    <property type="molecule type" value="Genomic_DNA"/>
</dbReference>
<reference evidence="1 2" key="1">
    <citation type="submission" date="2015-01" db="EMBL/GenBank/DDBJ databases">
        <title>Evolution of Trichinella species and genotypes.</title>
        <authorList>
            <person name="Korhonen P.K."/>
            <person name="Edoardo P."/>
            <person name="Giuseppe L.R."/>
            <person name="Gasser R.B."/>
        </authorList>
    </citation>
    <scope>NUCLEOTIDE SEQUENCE [LARGE SCALE GENOMIC DNA]</scope>
    <source>
        <strain evidence="1">ISS176</strain>
    </source>
</reference>
<name>A0A0V1JNE9_TRIPS</name>
<feature type="non-terminal residue" evidence="1">
    <location>
        <position position="1"/>
    </location>
</feature>
<organism evidence="1 2">
    <name type="scientific">Trichinella pseudospiralis</name>
    <name type="common">Parasitic roundworm</name>
    <dbReference type="NCBI Taxonomy" id="6337"/>
    <lineage>
        <taxon>Eukaryota</taxon>
        <taxon>Metazoa</taxon>
        <taxon>Ecdysozoa</taxon>
        <taxon>Nematoda</taxon>
        <taxon>Enoplea</taxon>
        <taxon>Dorylaimia</taxon>
        <taxon>Trichinellida</taxon>
        <taxon>Trichinellidae</taxon>
        <taxon>Trichinella</taxon>
    </lineage>
</organism>
<evidence type="ECO:0000313" key="2">
    <source>
        <dbReference type="Proteomes" id="UP000054826"/>
    </source>
</evidence>
<sequence length="135" mass="15199">LFLILLCPSLHGGMHNERAICIVALKKNLHKGVVANETVFQMYNNVHIILGKTEQKVSFILYNSLHLYKTSSKVISLILISGTEAKECFFLKMKNGNANILELMYASQITQSSVSTHLGYDFTTVMDYSLNIKEL</sequence>
<dbReference type="Proteomes" id="UP000054826">
    <property type="component" value="Unassembled WGS sequence"/>
</dbReference>
<protein>
    <submittedName>
        <fullName evidence="1">Uncharacterized protein</fullName>
    </submittedName>
</protein>
<gene>
    <name evidence="1" type="ORF">T4C_9414</name>
</gene>
<accession>A0A0V1JNE9</accession>
<proteinExistence type="predicted"/>
<evidence type="ECO:0000313" key="1">
    <source>
        <dbReference type="EMBL" id="KRZ36500.1"/>
    </source>
</evidence>